<accession>A0ABQ0B6L6</accession>
<keyword evidence="2" id="KW-1185">Reference proteome</keyword>
<evidence type="ECO:0000313" key="1">
    <source>
        <dbReference type="EMBL" id="GAA6407104.1"/>
    </source>
</evidence>
<proteinExistence type="predicted"/>
<name>A0ABQ0B6L6_9FIRM</name>
<evidence type="ECO:0000313" key="2">
    <source>
        <dbReference type="Proteomes" id="UP001600943"/>
    </source>
</evidence>
<comment type="caution">
    <text evidence="1">The sequence shown here is derived from an EMBL/GenBank/DDBJ whole genome shotgun (WGS) entry which is preliminary data.</text>
</comment>
<dbReference type="EMBL" id="BAABYW010000001">
    <property type="protein sequence ID" value="GAA6407104.1"/>
    <property type="molecule type" value="Genomic_DNA"/>
</dbReference>
<protein>
    <submittedName>
        <fullName evidence="1">Uncharacterized protein</fullName>
    </submittedName>
</protein>
<reference evidence="1 2" key="1">
    <citation type="submission" date="2024-04" db="EMBL/GenBank/DDBJ databases">
        <title>Defined microbial consortia suppress multidrug-resistant proinflammatory Enterobacteriaceae via ecological control.</title>
        <authorList>
            <person name="Furuichi M."/>
            <person name="Kawaguchi T."/>
            <person name="Pust M."/>
            <person name="Yasuma K."/>
            <person name="Plichta D."/>
            <person name="Hasegawa N."/>
            <person name="Ohya T."/>
            <person name="Bhattarai S."/>
            <person name="Sasajima S."/>
            <person name="Aoto Y."/>
            <person name="Tuganbaev T."/>
            <person name="Yaginuma M."/>
            <person name="Ueda M."/>
            <person name="Okahashi N."/>
            <person name="Amafuji K."/>
            <person name="Kiridooshi Y."/>
            <person name="Sugita K."/>
            <person name="Strazar M."/>
            <person name="Skelly A."/>
            <person name="Suda W."/>
            <person name="Hattori M."/>
            <person name="Nakamoto N."/>
            <person name="Caballero S."/>
            <person name="Norman J."/>
            <person name="Olle B."/>
            <person name="Tanoue T."/>
            <person name="Arita M."/>
            <person name="Bucci V."/>
            <person name="Atarashi K."/>
            <person name="Xavier R."/>
            <person name="Honda K."/>
        </authorList>
    </citation>
    <scope>NUCLEOTIDE SEQUENCE [LARGE SCALE GENOMIC DNA]</scope>
    <source>
        <strain evidence="2">k04-0078-D8-1</strain>
    </source>
</reference>
<sequence>MTNEKYALLDTDFISKMHLIRKDNENPMINRIMEMPGYQFYCHEQIHIELSRHNIAGAPEWLCKMKSNGTIICYDDEQILDELENVYGASASAMYMQLMKTACEAYRKGYFEEKFQCIRQLDYRNVTNADFLYNLEVDCDLIGEGQNLGELKTYVLLQVLFIMSGEQIYVFCSDDKNARNGIVSIGGVKCISVLSAFLRLHKEGGFEKEEAAPYVDAYLRLCSKTNQRTFKIQDTSKERRLCKVPCEKVLEEIFEGKLEELKTGNLKYIE</sequence>
<dbReference type="Proteomes" id="UP001600943">
    <property type="component" value="Unassembled WGS sequence"/>
</dbReference>
<dbReference type="RefSeq" id="WP_390404000.1">
    <property type="nucleotide sequence ID" value="NZ_BAABYW010000001.1"/>
</dbReference>
<gene>
    <name evidence="1" type="ORF">K040078D81_12210</name>
</gene>
<organism evidence="1 2">
    <name type="scientific">Blautia hominis</name>
    <dbReference type="NCBI Taxonomy" id="2025493"/>
    <lineage>
        <taxon>Bacteria</taxon>
        <taxon>Bacillati</taxon>
        <taxon>Bacillota</taxon>
        <taxon>Clostridia</taxon>
        <taxon>Lachnospirales</taxon>
        <taxon>Lachnospiraceae</taxon>
        <taxon>Blautia</taxon>
    </lineage>
</organism>